<evidence type="ECO:0000256" key="1">
    <source>
        <dbReference type="PROSITE-ProRule" id="PRU10141"/>
    </source>
</evidence>
<dbReference type="Proteomes" id="UP001519887">
    <property type="component" value="Unassembled WGS sequence"/>
</dbReference>
<comment type="caution">
    <text evidence="3">The sequence shown here is derived from an EMBL/GenBank/DDBJ whole genome shotgun (WGS) entry which is preliminary data.</text>
</comment>
<dbReference type="Pfam" id="PF00069">
    <property type="entry name" value="Pkinase"/>
    <property type="match status" value="1"/>
</dbReference>
<dbReference type="CDD" id="cd00180">
    <property type="entry name" value="PKc"/>
    <property type="match status" value="1"/>
</dbReference>
<accession>A0ABS7CAC4</accession>
<dbReference type="PROSITE" id="PS00107">
    <property type="entry name" value="PROTEIN_KINASE_ATP"/>
    <property type="match status" value="1"/>
</dbReference>
<dbReference type="InterPro" id="IPR000719">
    <property type="entry name" value="Prot_kinase_dom"/>
</dbReference>
<keyword evidence="3" id="KW-0808">Transferase</keyword>
<dbReference type="RefSeq" id="WP_210046438.1">
    <property type="nucleotide sequence ID" value="NZ_JBHLVU010000014.1"/>
</dbReference>
<dbReference type="PANTHER" id="PTHR24347">
    <property type="entry name" value="SERINE/THREONINE-PROTEIN KINASE"/>
    <property type="match status" value="1"/>
</dbReference>
<gene>
    <name evidence="3" type="ORF">K0U00_26460</name>
</gene>
<dbReference type="EMBL" id="JAHZIK010000899">
    <property type="protein sequence ID" value="MBW7457591.1"/>
    <property type="molecule type" value="Genomic_DNA"/>
</dbReference>
<keyword evidence="4" id="KW-1185">Reference proteome</keyword>
<evidence type="ECO:0000259" key="2">
    <source>
        <dbReference type="PROSITE" id="PS50011"/>
    </source>
</evidence>
<dbReference type="Gene3D" id="1.10.510.10">
    <property type="entry name" value="Transferase(Phosphotransferase) domain 1"/>
    <property type="match status" value="1"/>
</dbReference>
<proteinExistence type="predicted"/>
<feature type="domain" description="Protein kinase" evidence="2">
    <location>
        <begin position="28"/>
        <end position="276"/>
    </location>
</feature>
<protein>
    <submittedName>
        <fullName evidence="3">Protein kinase</fullName>
    </submittedName>
</protein>
<organism evidence="3 4">
    <name type="scientific">Paenibacillus sepulcri</name>
    <dbReference type="NCBI Taxonomy" id="359917"/>
    <lineage>
        <taxon>Bacteria</taxon>
        <taxon>Bacillati</taxon>
        <taxon>Bacillota</taxon>
        <taxon>Bacilli</taxon>
        <taxon>Bacillales</taxon>
        <taxon>Paenibacillaceae</taxon>
        <taxon>Paenibacillus</taxon>
    </lineage>
</organism>
<dbReference type="InterPro" id="IPR017441">
    <property type="entry name" value="Protein_kinase_ATP_BS"/>
</dbReference>
<keyword evidence="1" id="KW-0547">Nucleotide-binding</keyword>
<evidence type="ECO:0000313" key="3">
    <source>
        <dbReference type="EMBL" id="MBW7457591.1"/>
    </source>
</evidence>
<feature type="binding site" evidence="1">
    <location>
        <position position="57"/>
    </location>
    <ligand>
        <name>ATP</name>
        <dbReference type="ChEBI" id="CHEBI:30616"/>
    </ligand>
</feature>
<keyword evidence="3" id="KW-0418">Kinase</keyword>
<evidence type="ECO:0000313" key="4">
    <source>
        <dbReference type="Proteomes" id="UP001519887"/>
    </source>
</evidence>
<dbReference type="InterPro" id="IPR011009">
    <property type="entry name" value="Kinase-like_dom_sf"/>
</dbReference>
<dbReference type="PROSITE" id="PS50011">
    <property type="entry name" value="PROTEIN_KINASE_DOM"/>
    <property type="match status" value="1"/>
</dbReference>
<sequence length="276" mass="31224">MLGTFKGLYGAWIDHPEREGKLLHGGKYRICRFLGMGSYGLTYLCHDVESGEEIAVKQARPSKGQLGRELLRREIEIMGQLEHPAIPGCLSSFVHNRRLYMVTEYVKGRTVEDLIFEKGAVFQESEALGFIRRLMEIVSFIHGKGIVHLDIRIPNVMLQGEQIRLIDFGLASRLSEPSRVEPGADEETRLRRTADVTSDLYAIGHFLLFMLYSAYEPDEPDTDSAAGWEEELSISAKTKQMIRKLLQIDQPYADAPAFMRELDDSLMIQDETAAPS</sequence>
<dbReference type="SUPFAM" id="SSF56112">
    <property type="entry name" value="Protein kinase-like (PK-like)"/>
    <property type="match status" value="1"/>
</dbReference>
<dbReference type="GO" id="GO:0016301">
    <property type="term" value="F:kinase activity"/>
    <property type="evidence" value="ECO:0007669"/>
    <property type="project" value="UniProtKB-KW"/>
</dbReference>
<keyword evidence="1" id="KW-0067">ATP-binding</keyword>
<name>A0ABS7CAC4_9BACL</name>
<reference evidence="3 4" key="1">
    <citation type="submission" date="2021-07" db="EMBL/GenBank/DDBJ databases">
        <title>Paenibacillus radiodurans sp. nov., isolated from the southeastern edge of Tengger Desert.</title>
        <authorList>
            <person name="Zhang G."/>
        </authorList>
    </citation>
    <scope>NUCLEOTIDE SEQUENCE [LARGE SCALE GENOMIC DNA]</scope>
    <source>
        <strain evidence="3 4">CCM 7311</strain>
    </source>
</reference>